<dbReference type="Gene3D" id="2.60.130.10">
    <property type="entry name" value="Aromatic compound dioxygenase"/>
    <property type="match status" value="1"/>
</dbReference>
<dbReference type="Pfam" id="PF04444">
    <property type="entry name" value="Dioxygenase_N"/>
    <property type="match status" value="1"/>
</dbReference>
<comment type="cofactor">
    <cofactor evidence="1">
        <name>Fe(3+)</name>
        <dbReference type="ChEBI" id="CHEBI:29034"/>
    </cofactor>
</comment>
<dbReference type="GO" id="GO:0008199">
    <property type="term" value="F:ferric iron binding"/>
    <property type="evidence" value="ECO:0007669"/>
    <property type="project" value="InterPro"/>
</dbReference>
<evidence type="ECO:0000259" key="7">
    <source>
        <dbReference type="Pfam" id="PF00775"/>
    </source>
</evidence>
<dbReference type="EMBL" id="KN847334">
    <property type="protein sequence ID" value="KIW45075.1"/>
    <property type="molecule type" value="Genomic_DNA"/>
</dbReference>
<feature type="domain" description="Catechol dioxygenase N-terminal" evidence="8">
    <location>
        <begin position="24"/>
        <end position="92"/>
    </location>
</feature>
<evidence type="ECO:0008006" key="11">
    <source>
        <dbReference type="Google" id="ProtNLM"/>
    </source>
</evidence>
<keyword evidence="6" id="KW-0408">Iron</keyword>
<protein>
    <recommendedName>
        <fullName evidence="11">Intradiol ring-cleavage dioxygenases domain-containing protein</fullName>
    </recommendedName>
</protein>
<dbReference type="GO" id="GO:0009712">
    <property type="term" value="P:catechol-containing compound metabolic process"/>
    <property type="evidence" value="ECO:0007669"/>
    <property type="project" value="InterPro"/>
</dbReference>
<evidence type="ECO:0000256" key="1">
    <source>
        <dbReference type="ARBA" id="ARBA00001965"/>
    </source>
</evidence>
<keyword evidence="5" id="KW-0560">Oxidoreductase</keyword>
<evidence type="ECO:0000256" key="3">
    <source>
        <dbReference type="ARBA" id="ARBA00022723"/>
    </source>
</evidence>
<dbReference type="GO" id="GO:0018576">
    <property type="term" value="F:catechol 1,2-dioxygenase activity"/>
    <property type="evidence" value="ECO:0007669"/>
    <property type="project" value="InterPro"/>
</dbReference>
<gene>
    <name evidence="9" type="ORF">PV06_03492</name>
</gene>
<reference evidence="9 10" key="1">
    <citation type="submission" date="2015-01" db="EMBL/GenBank/DDBJ databases">
        <title>The Genome Sequence of Exophiala oligosperma CBS72588.</title>
        <authorList>
            <consortium name="The Broad Institute Genomics Platform"/>
            <person name="Cuomo C."/>
            <person name="de Hoog S."/>
            <person name="Gorbushina A."/>
            <person name="Stielow B."/>
            <person name="Teixiera M."/>
            <person name="Abouelleil A."/>
            <person name="Chapman S.B."/>
            <person name="Priest M."/>
            <person name="Young S.K."/>
            <person name="Wortman J."/>
            <person name="Nusbaum C."/>
            <person name="Birren B."/>
        </authorList>
    </citation>
    <scope>NUCLEOTIDE SEQUENCE [LARGE SCALE GENOMIC DNA]</scope>
    <source>
        <strain evidence="9 10">CBS 72588</strain>
    </source>
</reference>
<evidence type="ECO:0000256" key="5">
    <source>
        <dbReference type="ARBA" id="ARBA00023002"/>
    </source>
</evidence>
<dbReference type="AlphaFoldDB" id="A0A0D2DRS2"/>
<dbReference type="PANTHER" id="PTHR33711">
    <property type="entry name" value="DIOXYGENASE, PUTATIVE (AFU_ORTHOLOGUE AFUA_2G02910)-RELATED"/>
    <property type="match status" value="1"/>
</dbReference>
<evidence type="ECO:0000313" key="10">
    <source>
        <dbReference type="Proteomes" id="UP000053342"/>
    </source>
</evidence>
<name>A0A0D2DRS2_9EURO</name>
<comment type="similarity">
    <text evidence="2">Belongs to the intradiol ring-cleavage dioxygenase family.</text>
</comment>
<dbReference type="InterPro" id="IPR050770">
    <property type="entry name" value="Intradiol_RC_Dioxygenase"/>
</dbReference>
<dbReference type="HOGENOM" id="CLU_046727_1_1_1"/>
<dbReference type="InterPro" id="IPR015889">
    <property type="entry name" value="Intradiol_dOase_core"/>
</dbReference>
<accession>A0A0D2DRS2</accession>
<dbReference type="OrthoDB" id="5238185at2759"/>
<organism evidence="9 10">
    <name type="scientific">Exophiala oligosperma</name>
    <dbReference type="NCBI Taxonomy" id="215243"/>
    <lineage>
        <taxon>Eukaryota</taxon>
        <taxon>Fungi</taxon>
        <taxon>Dikarya</taxon>
        <taxon>Ascomycota</taxon>
        <taxon>Pezizomycotina</taxon>
        <taxon>Eurotiomycetes</taxon>
        <taxon>Chaetothyriomycetidae</taxon>
        <taxon>Chaetothyriales</taxon>
        <taxon>Herpotrichiellaceae</taxon>
        <taxon>Exophiala</taxon>
    </lineage>
</organism>
<evidence type="ECO:0000313" key="9">
    <source>
        <dbReference type="EMBL" id="KIW45075.1"/>
    </source>
</evidence>
<evidence type="ECO:0000259" key="8">
    <source>
        <dbReference type="Pfam" id="PF04444"/>
    </source>
</evidence>
<dbReference type="SUPFAM" id="SSF49482">
    <property type="entry name" value="Aromatic compound dioxygenase"/>
    <property type="match status" value="1"/>
</dbReference>
<dbReference type="InterPro" id="IPR007535">
    <property type="entry name" value="Catechol_dOase_N"/>
</dbReference>
<dbReference type="PANTHER" id="PTHR33711:SF7">
    <property type="entry name" value="INTRADIOL RING-CLEAVAGE DIOXYGENASES DOMAIN-CONTAINING PROTEIN-RELATED"/>
    <property type="match status" value="1"/>
</dbReference>
<dbReference type="RefSeq" id="XP_016265291.1">
    <property type="nucleotide sequence ID" value="XM_016404286.1"/>
</dbReference>
<keyword evidence="3" id="KW-0479">Metal-binding</keyword>
<keyword evidence="4" id="KW-0223">Dioxygenase</keyword>
<feature type="domain" description="Intradiol ring-cleavage dioxygenases" evidence="7">
    <location>
        <begin position="105"/>
        <end position="280"/>
    </location>
</feature>
<dbReference type="Proteomes" id="UP000053342">
    <property type="component" value="Unassembled WGS sequence"/>
</dbReference>
<dbReference type="VEuPathDB" id="FungiDB:PV06_03492"/>
<evidence type="ECO:0000256" key="2">
    <source>
        <dbReference type="ARBA" id="ARBA00007825"/>
    </source>
</evidence>
<dbReference type="STRING" id="215243.A0A0D2DRS2"/>
<keyword evidence="10" id="KW-1185">Reference proteome</keyword>
<dbReference type="GeneID" id="27355566"/>
<evidence type="ECO:0000256" key="4">
    <source>
        <dbReference type="ARBA" id="ARBA00022964"/>
    </source>
</evidence>
<proteinExistence type="inferred from homology"/>
<evidence type="ECO:0000256" key="6">
    <source>
        <dbReference type="ARBA" id="ARBA00023004"/>
    </source>
</evidence>
<dbReference type="InterPro" id="IPR000627">
    <property type="entry name" value="Intradiol_dOase_C"/>
</dbReference>
<sequence length="283" mass="31874">MSRQYQFDPNFTNAVVNATGPKSDARLRKIVASLTRHLHDFCRENLITADDFRKAIELLNWSGRMSDDKRNEGNLLANVLGLEALVDEISHVVADDGATEPTVLGPFWRENAPRRSMGDSIVSGIEAGDFTFMSGRVLDASTGEPVEKAVIDIWETAPNGKYEQQDPYQVDMNLRGLFTTGKDGTYSFYCLRPTTYSIPVDGPAGLLLQLLDRHTMRPAHIHFMIQAPGYKTIITELFDRRDKHVFDDSVFAVRNSLVVDFLPLEDNPKAQFQLQYDFKLAKA</sequence>
<dbReference type="Pfam" id="PF00775">
    <property type="entry name" value="Dioxygenase_C"/>
    <property type="match status" value="1"/>
</dbReference>